<reference evidence="1 2" key="1">
    <citation type="submission" date="2018-08" db="EMBL/GenBank/DDBJ databases">
        <title>Mucilaginibacter terrae sp. nov., isolated from manganese diggings.</title>
        <authorList>
            <person name="Huang Y."/>
            <person name="Zhou Z."/>
        </authorList>
    </citation>
    <scope>NUCLEOTIDE SEQUENCE [LARGE SCALE GENOMIC DNA]</scope>
    <source>
        <strain evidence="1 2">ZH6</strain>
    </source>
</reference>
<keyword evidence="2" id="KW-1185">Reference proteome</keyword>
<organism evidence="1 2">
    <name type="scientific">Mucilaginibacter terrenus</name>
    <dbReference type="NCBI Taxonomy" id="2482727"/>
    <lineage>
        <taxon>Bacteria</taxon>
        <taxon>Pseudomonadati</taxon>
        <taxon>Bacteroidota</taxon>
        <taxon>Sphingobacteriia</taxon>
        <taxon>Sphingobacteriales</taxon>
        <taxon>Sphingobacteriaceae</taxon>
        <taxon>Mucilaginibacter</taxon>
    </lineage>
</organism>
<dbReference type="Proteomes" id="UP000260823">
    <property type="component" value="Unassembled WGS sequence"/>
</dbReference>
<dbReference type="AlphaFoldDB" id="A0A3E2NUG7"/>
<evidence type="ECO:0000313" key="2">
    <source>
        <dbReference type="Proteomes" id="UP000260823"/>
    </source>
</evidence>
<accession>A0A3E2NUG7</accession>
<name>A0A3E2NUG7_9SPHI</name>
<comment type="caution">
    <text evidence="1">The sequence shown here is derived from an EMBL/GenBank/DDBJ whole genome shotgun (WGS) entry which is preliminary data.</text>
</comment>
<dbReference type="EMBL" id="QWDE01000001">
    <property type="protein sequence ID" value="RFZ84571.1"/>
    <property type="molecule type" value="Genomic_DNA"/>
</dbReference>
<evidence type="ECO:0000313" key="1">
    <source>
        <dbReference type="EMBL" id="RFZ84571.1"/>
    </source>
</evidence>
<proteinExistence type="predicted"/>
<dbReference type="RefSeq" id="WP_117381459.1">
    <property type="nucleotide sequence ID" value="NZ_QWDE01000001.1"/>
</dbReference>
<gene>
    <name evidence="1" type="ORF">DYU05_02845</name>
</gene>
<protein>
    <submittedName>
        <fullName evidence="1">Uncharacterized protein</fullName>
    </submittedName>
</protein>
<sequence length="64" mass="7451">MNTRRRQGVYRRVNETKAVATGAMLARATRVYKLSVFIFNKGNAFLIFCKVLHNNLFMQEKTLI</sequence>